<comment type="caution">
    <text evidence="2">The sequence shown here is derived from an EMBL/GenBank/DDBJ whole genome shotgun (WGS) entry which is preliminary data.</text>
</comment>
<name>A0ABT0SL54_9GAMM</name>
<evidence type="ECO:0000256" key="1">
    <source>
        <dbReference type="SAM" id="MobiDB-lite"/>
    </source>
</evidence>
<proteinExistence type="predicted"/>
<keyword evidence="3" id="KW-1185">Reference proteome</keyword>
<accession>A0ABT0SL54</accession>
<dbReference type="Proteomes" id="UP001165308">
    <property type="component" value="Unassembled WGS sequence"/>
</dbReference>
<evidence type="ECO:0000313" key="2">
    <source>
        <dbReference type="EMBL" id="MCL7928539.1"/>
    </source>
</evidence>
<reference evidence="2" key="1">
    <citation type="submission" date="2022-05" db="EMBL/GenBank/DDBJ databases">
        <title>Halomonas geminus sp. nov. and Halomonas llamarensis sp. nov. isolated from high-altitude salars of the Atacama Desert.</title>
        <authorList>
            <person name="Hintersatz C."/>
            <person name="Rojas L.A."/>
            <person name="Wei T.-S."/>
            <person name="Kutschke S."/>
            <person name="Lehmann F."/>
            <person name="Jain R."/>
            <person name="Pollmann K."/>
        </authorList>
    </citation>
    <scope>NUCLEOTIDE SEQUENCE</scope>
    <source>
        <strain evidence="2">ATCHA</strain>
    </source>
</reference>
<evidence type="ECO:0000313" key="3">
    <source>
        <dbReference type="Proteomes" id="UP001165308"/>
    </source>
</evidence>
<gene>
    <name evidence="2" type="ORF">M8006_00855</name>
</gene>
<dbReference type="EMBL" id="JAMJPJ010000001">
    <property type="protein sequence ID" value="MCL7928539.1"/>
    <property type="molecule type" value="Genomic_DNA"/>
</dbReference>
<protein>
    <submittedName>
        <fullName evidence="2">Uncharacterized protein</fullName>
    </submittedName>
</protein>
<sequence>MKTPIAVGGDGKAGHYNGNAHGFYRERDVLSLSKRLEPHQAHGNDRAGDE</sequence>
<dbReference type="RefSeq" id="WP_250079081.1">
    <property type="nucleotide sequence ID" value="NZ_JAMJPJ010000001.1"/>
</dbReference>
<feature type="region of interest" description="Disordered" evidence="1">
    <location>
        <begin position="1"/>
        <end position="21"/>
    </location>
</feature>
<organism evidence="2 3">
    <name type="scientific">Halomonas llamarensis</name>
    <dbReference type="NCBI Taxonomy" id="2945104"/>
    <lineage>
        <taxon>Bacteria</taxon>
        <taxon>Pseudomonadati</taxon>
        <taxon>Pseudomonadota</taxon>
        <taxon>Gammaproteobacteria</taxon>
        <taxon>Oceanospirillales</taxon>
        <taxon>Halomonadaceae</taxon>
        <taxon>Halomonas</taxon>
    </lineage>
</organism>